<dbReference type="EMBL" id="JADGJW010000578">
    <property type="protein sequence ID" value="KAJ3214989.1"/>
    <property type="molecule type" value="Genomic_DNA"/>
</dbReference>
<feature type="binding site" evidence="9">
    <location>
        <position position="284"/>
    </location>
    <ligand>
        <name>Fe cation</name>
        <dbReference type="ChEBI" id="CHEBI:24875"/>
        <label>2</label>
    </ligand>
</feature>
<keyword evidence="8 9" id="KW-0386">Hypusine biosynthesis</keyword>
<evidence type="ECO:0000313" key="10">
    <source>
        <dbReference type="EMBL" id="KAJ3214989.1"/>
    </source>
</evidence>
<accession>A0AAD5XU69</accession>
<dbReference type="GO" id="GO:0019135">
    <property type="term" value="F:deoxyhypusine monooxygenase activity"/>
    <property type="evidence" value="ECO:0007669"/>
    <property type="project" value="UniProtKB-UniRule"/>
</dbReference>
<comment type="pathway">
    <text evidence="2 9">Protein modification; eIF5A hypusination.</text>
</comment>
<evidence type="ECO:0000256" key="4">
    <source>
        <dbReference type="ARBA" id="ARBA00022737"/>
    </source>
</evidence>
<dbReference type="AlphaFoldDB" id="A0AAD5XU69"/>
<evidence type="ECO:0000256" key="2">
    <source>
        <dbReference type="ARBA" id="ARBA00005041"/>
    </source>
</evidence>
<name>A0AAD5XU69_9FUNG</name>
<protein>
    <recommendedName>
        <fullName evidence="9">Deoxyhypusine hydroxylase</fullName>
        <shortName evidence="9">DOHH</shortName>
        <ecNumber evidence="9">1.14.99.29</ecNumber>
    </recommendedName>
    <alternativeName>
        <fullName evidence="9">Deoxyhypusine dioxygenase</fullName>
    </alternativeName>
    <alternativeName>
        <fullName evidence="9">Deoxyhypusine monooxygenase</fullName>
    </alternativeName>
</protein>
<feature type="binding site" evidence="9">
    <location>
        <position position="112"/>
    </location>
    <ligand>
        <name>Fe cation</name>
        <dbReference type="ChEBI" id="CHEBI:24875"/>
        <label>1</label>
    </ligand>
</feature>
<comment type="caution">
    <text evidence="10">The sequence shown here is derived from an EMBL/GenBank/DDBJ whole genome shotgun (WGS) entry which is preliminary data.</text>
</comment>
<dbReference type="GO" id="GO:0046872">
    <property type="term" value="F:metal ion binding"/>
    <property type="evidence" value="ECO:0007669"/>
    <property type="project" value="UniProtKB-KW"/>
</dbReference>
<sequence>MSNLAHHLTDSLHEDDIDISGINFTVEKIQELEDVLCSNKTPLAKRFRSLFTLKAINNYQSINSIIKALDTCDSDLLNHELAYCLGQMKNELAIDCLTQILETTSHAVMTRHEAAEALGAIGSERSLELLEKHTKPEFENEVTVRETCELAYAKILFEKENDMSEINKENVLYSSVDPAPPLKNITDVKALGETLMNVKLSLFDRYRAMFTLRNIGTEEAVLELANGFNDKSALFRHEIGNQFNLQILFIIITAYVFGQMQHVASVPSLIKTLEKEDESDMVRHEAAEALGSIATEDCLKVLTKFQSDHKQVVKESAQVGLDMLEYYNSDQFQYAEV</sequence>
<feature type="binding site" evidence="9">
    <location>
        <position position="237"/>
    </location>
    <ligand>
        <name>Fe cation</name>
        <dbReference type="ChEBI" id="CHEBI:24875"/>
        <label>2</label>
    </ligand>
</feature>
<evidence type="ECO:0000256" key="1">
    <source>
        <dbReference type="ARBA" id="ARBA00000068"/>
    </source>
</evidence>
<organism evidence="10 11">
    <name type="scientific">Clydaea vesicula</name>
    <dbReference type="NCBI Taxonomy" id="447962"/>
    <lineage>
        <taxon>Eukaryota</taxon>
        <taxon>Fungi</taxon>
        <taxon>Fungi incertae sedis</taxon>
        <taxon>Chytridiomycota</taxon>
        <taxon>Chytridiomycota incertae sedis</taxon>
        <taxon>Chytridiomycetes</taxon>
        <taxon>Lobulomycetales</taxon>
        <taxon>Lobulomycetaceae</taxon>
        <taxon>Clydaea</taxon>
    </lineage>
</organism>
<dbReference type="Gene3D" id="1.25.10.10">
    <property type="entry name" value="Leucine-rich Repeat Variant"/>
    <property type="match status" value="2"/>
</dbReference>
<keyword evidence="5 9" id="KW-0560">Oxidoreductase</keyword>
<comment type="similarity">
    <text evidence="9">Belongs to the deoxyhypusine hydroxylase family.</text>
</comment>
<dbReference type="HAMAP" id="MF_03101">
    <property type="entry name" value="Deoxyhypusine_hydroxylase"/>
    <property type="match status" value="1"/>
</dbReference>
<comment type="cofactor">
    <cofactor evidence="9">
        <name>Fe(2+)</name>
        <dbReference type="ChEBI" id="CHEBI:29033"/>
    </cofactor>
    <text evidence="9">Binds 2 Fe(2+) ions per subunit.</text>
</comment>
<feature type="binding site" evidence="9">
    <location>
        <position position="238"/>
    </location>
    <ligand>
        <name>Fe cation</name>
        <dbReference type="ChEBI" id="CHEBI:24875"/>
        <label>2</label>
    </ligand>
</feature>
<dbReference type="PANTHER" id="PTHR12697:SF5">
    <property type="entry name" value="DEOXYHYPUSINE HYDROXYLASE"/>
    <property type="match status" value="1"/>
</dbReference>
<dbReference type="InterPro" id="IPR016024">
    <property type="entry name" value="ARM-type_fold"/>
</dbReference>
<dbReference type="GO" id="GO:0005737">
    <property type="term" value="C:cytoplasm"/>
    <property type="evidence" value="ECO:0007669"/>
    <property type="project" value="UniProtKB-SubCell"/>
</dbReference>
<dbReference type="EC" id="1.14.99.29" evidence="9"/>
<evidence type="ECO:0000256" key="9">
    <source>
        <dbReference type="HAMAP-Rule" id="MF_03101"/>
    </source>
</evidence>
<keyword evidence="3 9" id="KW-0479">Metal-binding</keyword>
<keyword evidence="6 9" id="KW-0408">Iron</keyword>
<dbReference type="Pfam" id="PF03130">
    <property type="entry name" value="HEAT_PBS"/>
    <property type="match status" value="1"/>
</dbReference>
<dbReference type="InterPro" id="IPR004155">
    <property type="entry name" value="PBS_lyase_HEAT"/>
</dbReference>
<keyword evidence="7 9" id="KW-0503">Monooxygenase</keyword>
<comment type="catalytic activity">
    <reaction evidence="1 9">
        <text>[eIF5A protein]-deoxyhypusine + AH2 + O2 = [eIF5A protein]-hypusine + A + H2O</text>
        <dbReference type="Rhea" id="RHEA:14101"/>
        <dbReference type="Rhea" id="RHEA-COMP:10144"/>
        <dbReference type="Rhea" id="RHEA-COMP:12592"/>
        <dbReference type="ChEBI" id="CHEBI:13193"/>
        <dbReference type="ChEBI" id="CHEBI:15377"/>
        <dbReference type="ChEBI" id="CHEBI:15379"/>
        <dbReference type="ChEBI" id="CHEBI:17499"/>
        <dbReference type="ChEBI" id="CHEBI:82657"/>
        <dbReference type="ChEBI" id="CHEBI:91175"/>
        <dbReference type="EC" id="1.14.99.29"/>
    </reaction>
</comment>
<comment type="subcellular location">
    <subcellularLocation>
        <location evidence="9">Cytoplasm</location>
    </subcellularLocation>
    <subcellularLocation>
        <location evidence="9">Nucleus</location>
    </subcellularLocation>
</comment>
<dbReference type="InterPro" id="IPR027517">
    <property type="entry name" value="Deoxyhypusine_hydroxylase"/>
</dbReference>
<reference evidence="10" key="1">
    <citation type="submission" date="2020-05" db="EMBL/GenBank/DDBJ databases">
        <title>Phylogenomic resolution of chytrid fungi.</title>
        <authorList>
            <person name="Stajich J.E."/>
            <person name="Amses K."/>
            <person name="Simmons R."/>
            <person name="Seto K."/>
            <person name="Myers J."/>
            <person name="Bonds A."/>
            <person name="Quandt C.A."/>
            <person name="Barry K."/>
            <person name="Liu P."/>
            <person name="Grigoriev I."/>
            <person name="Longcore J.E."/>
            <person name="James T.Y."/>
        </authorList>
    </citation>
    <scope>NUCLEOTIDE SEQUENCE</scope>
    <source>
        <strain evidence="10">JEL0476</strain>
    </source>
</reference>
<keyword evidence="9" id="KW-0539">Nucleus</keyword>
<dbReference type="GO" id="GO:0005634">
    <property type="term" value="C:nucleus"/>
    <property type="evidence" value="ECO:0007669"/>
    <property type="project" value="UniProtKB-SubCell"/>
</dbReference>
<dbReference type="PANTHER" id="PTHR12697">
    <property type="entry name" value="PBS LYASE HEAT-LIKE PROTEIN"/>
    <property type="match status" value="1"/>
</dbReference>
<dbReference type="SUPFAM" id="SSF48371">
    <property type="entry name" value="ARM repeat"/>
    <property type="match status" value="1"/>
</dbReference>
<keyword evidence="9" id="KW-0963">Cytoplasm</keyword>
<dbReference type="Proteomes" id="UP001211065">
    <property type="component" value="Unassembled WGS sequence"/>
</dbReference>
<keyword evidence="4" id="KW-0677">Repeat</keyword>
<feature type="binding site" evidence="9">
    <location>
        <position position="79"/>
    </location>
    <ligand>
        <name>Fe cation</name>
        <dbReference type="ChEBI" id="CHEBI:24875"/>
        <label>1</label>
    </ligand>
</feature>
<keyword evidence="11" id="KW-1185">Reference proteome</keyword>
<dbReference type="Pfam" id="PF13646">
    <property type="entry name" value="HEAT_2"/>
    <property type="match status" value="2"/>
</dbReference>
<feature type="binding site" evidence="9">
    <location>
        <position position="113"/>
    </location>
    <ligand>
        <name>Fe cation</name>
        <dbReference type="ChEBI" id="CHEBI:24875"/>
        <label>1</label>
    </ligand>
</feature>
<evidence type="ECO:0000313" key="11">
    <source>
        <dbReference type="Proteomes" id="UP001211065"/>
    </source>
</evidence>
<comment type="function">
    <text evidence="9">Catalyzes the hydroxylation of the N(6)-(4-aminobutyl)-L-lysine intermediate to form hypusine, an essential post-translational modification only found in mature eIF-5A factor.</text>
</comment>
<evidence type="ECO:0000256" key="7">
    <source>
        <dbReference type="ARBA" id="ARBA00023033"/>
    </source>
</evidence>
<feature type="binding site" evidence="9">
    <location>
        <position position="80"/>
    </location>
    <ligand>
        <name>Fe cation</name>
        <dbReference type="ChEBI" id="CHEBI:24875"/>
        <label>1</label>
    </ligand>
</feature>
<dbReference type="SMART" id="SM00567">
    <property type="entry name" value="EZ_HEAT"/>
    <property type="match status" value="5"/>
</dbReference>
<proteinExistence type="inferred from homology"/>
<dbReference type="InterPro" id="IPR011989">
    <property type="entry name" value="ARM-like"/>
</dbReference>
<feature type="binding site" evidence="9">
    <location>
        <position position="285"/>
    </location>
    <ligand>
        <name>Fe cation</name>
        <dbReference type="ChEBI" id="CHEBI:24875"/>
        <label>2</label>
    </ligand>
</feature>
<gene>
    <name evidence="9" type="primary">LIA1</name>
    <name evidence="10" type="ORF">HK099_006568</name>
</gene>
<evidence type="ECO:0000256" key="5">
    <source>
        <dbReference type="ARBA" id="ARBA00023002"/>
    </source>
</evidence>
<evidence type="ECO:0000256" key="3">
    <source>
        <dbReference type="ARBA" id="ARBA00022723"/>
    </source>
</evidence>
<evidence type="ECO:0000256" key="8">
    <source>
        <dbReference type="ARBA" id="ARBA00023256"/>
    </source>
</evidence>
<evidence type="ECO:0000256" key="6">
    <source>
        <dbReference type="ARBA" id="ARBA00023004"/>
    </source>
</evidence>